<sequence length="252" mass="28636">MKSSHKGKNHSTKLAFAPPEYLHLGILIRESVTYSFGTLLLDLMSGRHIPPNHALDLFQGKNYLVLMDSAQDDQFFDESASNNLPEKTKPVTEPLKLTPFGDACLRVDLCTIHELLEKLGYGEEDGVASRTWYVNDFFVSKEMIITRNLRADVDADSHEYIMYICAYHFSYQKHGDAAFRAKDFDTAIEFFTEFMTGAPRVLPIVLARSCMCYLMSEMFSEAQSEAMQAQVASPEWPISLYLQAVCLFKLEI</sequence>
<keyword evidence="8" id="KW-0449">Lipoprotein</keyword>
<evidence type="ECO:0000256" key="8">
    <source>
        <dbReference type="RuleBase" id="RU369005"/>
    </source>
</evidence>
<comment type="subcellular location">
    <subcellularLocation>
        <location evidence="8">Cell membrane</location>
        <topology evidence="8">Lipid-anchor</topology>
    </subcellularLocation>
</comment>
<comment type="catalytic activity">
    <reaction evidence="8">
        <text>L-threonyl-[protein] + ATP = O-phospho-L-threonyl-[protein] + ADP + H(+)</text>
        <dbReference type="Rhea" id="RHEA:46608"/>
        <dbReference type="Rhea" id="RHEA-COMP:11060"/>
        <dbReference type="Rhea" id="RHEA-COMP:11605"/>
        <dbReference type="ChEBI" id="CHEBI:15378"/>
        <dbReference type="ChEBI" id="CHEBI:30013"/>
        <dbReference type="ChEBI" id="CHEBI:30616"/>
        <dbReference type="ChEBI" id="CHEBI:61977"/>
        <dbReference type="ChEBI" id="CHEBI:456216"/>
        <dbReference type="EC" id="2.7.11.1"/>
    </reaction>
</comment>
<dbReference type="Gene3D" id="1.10.510.10">
    <property type="entry name" value="Transferase(Phosphotransferase) domain 1"/>
    <property type="match status" value="1"/>
</dbReference>
<evidence type="ECO:0000256" key="7">
    <source>
        <dbReference type="ARBA" id="ARBA00023136"/>
    </source>
</evidence>
<dbReference type="SUPFAM" id="SSF48452">
    <property type="entry name" value="TPR-like"/>
    <property type="match status" value="1"/>
</dbReference>
<evidence type="ECO:0000256" key="6">
    <source>
        <dbReference type="ARBA" id="ARBA00022840"/>
    </source>
</evidence>
<organism evidence="10 11">
    <name type="scientific">Brassica rapa subsp. trilocularis</name>
    <dbReference type="NCBI Taxonomy" id="1813537"/>
    <lineage>
        <taxon>Eukaryota</taxon>
        <taxon>Viridiplantae</taxon>
        <taxon>Streptophyta</taxon>
        <taxon>Embryophyta</taxon>
        <taxon>Tracheophyta</taxon>
        <taxon>Spermatophyta</taxon>
        <taxon>Magnoliopsida</taxon>
        <taxon>eudicotyledons</taxon>
        <taxon>Gunneridae</taxon>
        <taxon>Pentapetalae</taxon>
        <taxon>rosids</taxon>
        <taxon>malvids</taxon>
        <taxon>Brassicales</taxon>
        <taxon>Brassicaceae</taxon>
        <taxon>Brassiceae</taxon>
        <taxon>Brassica</taxon>
    </lineage>
</organism>
<gene>
    <name evidence="10" type="primary">A02p000410.1_BraROA</name>
    <name evidence="10" type="ORF">IGI04_004291</name>
</gene>
<comment type="caution">
    <text evidence="10">The sequence shown here is derived from an EMBL/GenBank/DDBJ whole genome shotgun (WGS) entry which is preliminary data.</text>
</comment>
<keyword evidence="7 8" id="KW-0472">Membrane</keyword>
<name>A0ABQ7NAQ6_BRACM</name>
<evidence type="ECO:0000259" key="9">
    <source>
        <dbReference type="Pfam" id="PF25575"/>
    </source>
</evidence>
<evidence type="ECO:0000256" key="5">
    <source>
        <dbReference type="ARBA" id="ARBA00022777"/>
    </source>
</evidence>
<feature type="domain" description="Serine/threonine-protein kinase BSK1-like TPR repeats" evidence="9">
    <location>
        <begin position="169"/>
        <end position="244"/>
    </location>
</feature>
<dbReference type="InterPro" id="IPR058209">
    <property type="entry name" value="TPR_BSK1_C"/>
</dbReference>
<accession>A0ABQ7NAQ6</accession>
<comment type="subunit">
    <text evidence="8">Interacts with BRI1.</text>
</comment>
<dbReference type="Proteomes" id="UP000823674">
    <property type="component" value="Chromosome A02"/>
</dbReference>
<keyword evidence="11" id="KW-1185">Reference proteome</keyword>
<dbReference type="PANTHER" id="PTHR45863">
    <property type="entry name" value="SERINE/THREONINE-PROTEIN KINASE BSK5"/>
    <property type="match status" value="1"/>
</dbReference>
<comment type="catalytic activity">
    <reaction evidence="8">
        <text>L-seryl-[protein] + ATP = O-phospho-L-seryl-[protein] + ADP + H(+)</text>
        <dbReference type="Rhea" id="RHEA:17989"/>
        <dbReference type="Rhea" id="RHEA-COMP:9863"/>
        <dbReference type="Rhea" id="RHEA-COMP:11604"/>
        <dbReference type="ChEBI" id="CHEBI:15378"/>
        <dbReference type="ChEBI" id="CHEBI:29999"/>
        <dbReference type="ChEBI" id="CHEBI:30616"/>
        <dbReference type="ChEBI" id="CHEBI:83421"/>
        <dbReference type="ChEBI" id="CHEBI:456216"/>
        <dbReference type="EC" id="2.7.11.1"/>
    </reaction>
</comment>
<keyword evidence="5 8" id="KW-0418">Kinase</keyword>
<evidence type="ECO:0000256" key="2">
    <source>
        <dbReference type="ARBA" id="ARBA00022527"/>
    </source>
</evidence>
<dbReference type="InterPro" id="IPR045845">
    <property type="entry name" value="BSK"/>
</dbReference>
<evidence type="ECO:0000256" key="3">
    <source>
        <dbReference type="ARBA" id="ARBA00022679"/>
    </source>
</evidence>
<dbReference type="EC" id="2.7.11.1" evidence="8"/>
<keyword evidence="2 8" id="KW-0723">Serine/threonine-protein kinase</keyword>
<comment type="similarity">
    <text evidence="8">Belongs to the protein kinase superfamily. Ser/Thr protein kinase family.</text>
</comment>
<keyword evidence="8" id="KW-1070">Brassinosteroid signaling pathway</keyword>
<dbReference type="EMBL" id="JADBGQ010000002">
    <property type="protein sequence ID" value="KAG5407972.1"/>
    <property type="molecule type" value="Genomic_DNA"/>
</dbReference>
<keyword evidence="3 8" id="KW-0808">Transferase</keyword>
<evidence type="ECO:0000256" key="4">
    <source>
        <dbReference type="ARBA" id="ARBA00022741"/>
    </source>
</evidence>
<dbReference type="InterPro" id="IPR011990">
    <property type="entry name" value="TPR-like_helical_dom_sf"/>
</dbReference>
<protein>
    <recommendedName>
        <fullName evidence="8">Serine/threonine-protein kinase BSK</fullName>
        <ecNumber evidence="8">2.7.11.1</ecNumber>
    </recommendedName>
    <alternativeName>
        <fullName evidence="8">Brassinosteroid-signaling kinase</fullName>
    </alternativeName>
</protein>
<reference evidence="10 11" key="1">
    <citation type="submission" date="2021-03" db="EMBL/GenBank/DDBJ databases">
        <authorList>
            <person name="King G.J."/>
            <person name="Bancroft I."/>
            <person name="Baten A."/>
            <person name="Bloomfield J."/>
            <person name="Borpatragohain P."/>
            <person name="He Z."/>
            <person name="Irish N."/>
            <person name="Irwin J."/>
            <person name="Liu K."/>
            <person name="Mauleon R.P."/>
            <person name="Moore J."/>
            <person name="Morris R."/>
            <person name="Ostergaard L."/>
            <person name="Wang B."/>
            <person name="Wells R."/>
        </authorList>
    </citation>
    <scope>NUCLEOTIDE SEQUENCE [LARGE SCALE GENOMIC DNA]</scope>
    <source>
        <strain evidence="10">R-o-18</strain>
        <tissue evidence="10">Leaf</tissue>
    </source>
</reference>
<dbReference type="Gene3D" id="1.25.40.10">
    <property type="entry name" value="Tetratricopeptide repeat domain"/>
    <property type="match status" value="1"/>
</dbReference>
<keyword evidence="8" id="KW-0519">Myristate</keyword>
<keyword evidence="4 8" id="KW-0547">Nucleotide-binding</keyword>
<keyword evidence="6 8" id="KW-0067">ATP-binding</keyword>
<evidence type="ECO:0000256" key="1">
    <source>
        <dbReference type="ARBA" id="ARBA00022475"/>
    </source>
</evidence>
<dbReference type="PANTHER" id="PTHR45863:SF12">
    <property type="entry name" value="SERINE_THREONINE-PROTEIN KINASE BSK"/>
    <property type="match status" value="1"/>
</dbReference>
<evidence type="ECO:0000313" key="11">
    <source>
        <dbReference type="Proteomes" id="UP000823674"/>
    </source>
</evidence>
<evidence type="ECO:0000313" key="10">
    <source>
        <dbReference type="EMBL" id="KAG5407972.1"/>
    </source>
</evidence>
<dbReference type="Pfam" id="PF25575">
    <property type="entry name" value="TPR_BSK1_C"/>
    <property type="match status" value="1"/>
</dbReference>
<keyword evidence="1 8" id="KW-1003">Cell membrane</keyword>
<comment type="function">
    <text evidence="8">Serine/threonine kinase that acts as positive regulator of brassinosteroid (BR) signaling downstream of the receptor kinase BRI1.</text>
</comment>
<proteinExistence type="inferred from homology"/>